<dbReference type="OrthoDB" id="142316at2"/>
<keyword evidence="2" id="KW-0812">Transmembrane</keyword>
<proteinExistence type="predicted"/>
<evidence type="ECO:0000313" key="4">
    <source>
        <dbReference type="Proteomes" id="UP000322530"/>
    </source>
</evidence>
<keyword evidence="4" id="KW-1185">Reference proteome</keyword>
<reference evidence="3 4" key="1">
    <citation type="submission" date="2019-01" db="EMBL/GenBank/DDBJ databases">
        <title>Draft genome sequence of Dictyobacter sp. Uno17.</title>
        <authorList>
            <person name="Wang C.M."/>
            <person name="Zheng Y."/>
            <person name="Sakai Y."/>
            <person name="Abe K."/>
            <person name="Yokota A."/>
            <person name="Yabe S."/>
        </authorList>
    </citation>
    <scope>NUCLEOTIDE SEQUENCE [LARGE SCALE GENOMIC DNA]</scope>
    <source>
        <strain evidence="3 4">Uno17</strain>
    </source>
</reference>
<keyword evidence="2" id="KW-0472">Membrane</keyword>
<feature type="compositionally biased region" description="Polar residues" evidence="1">
    <location>
        <begin position="104"/>
        <end position="137"/>
    </location>
</feature>
<dbReference type="AlphaFoldDB" id="A0A5A5T6Y7"/>
<feature type="transmembrane region" description="Helical" evidence="2">
    <location>
        <begin position="243"/>
        <end position="262"/>
    </location>
</feature>
<sequence length="655" mass="71761">MKKNDSGDFSVFYIEPGDEKATLFPILSGQQKPVVLMLADGARAIQRPDDFTALKHLKRQYNLTLIFVIEHSAQLKQLAIKNGFPVYESMEQLIDAVRGGQAARQRSLNRSNTASLAPEISTRTTRPLPSDQTTGGESAQPVAAPGLPLRPAPVFVPLPQAQNQPHYMSQPSVSAEQKPLLAFDTQATQASNQFTPAPGQLHREVPFAPRISPDLSVQPPPPEPIQPAPPAQARVHTKPVSKLLAFVTIALILGILGSFLVFSRSFTPGIAAKPTPSAPAAVGRVTFTSSGQVNETSSQGIADQVVLDLHGIPNPAANKKYYAWLLADKSQSDPMSIALGALTLTGGKAHLQFAGDNQHSNLLALTSRILITEEDAHVPPISPSLNTQDWRYYGEFSATPIPATGNAKPYSYLDHLRHLLSSDPTLEQMELPGGLNNWLYRNTSKLVEWTGSMRETWENTKDTAFIQRQTLRVLAYLDGTTFLYKDLPAKSPLLVNERLARIGLLDVNGPDQLPPDYMDHVNKHLRGLLQASNPPAGLRQQVTDLTVAMDNIELWLTQVRSDAQKLMKMTPAQMRQPVTLSIINDMIDNANRAFAGQADPSTGQTREGVSWLHDHMQLLATLDLKPISAKMSSDIPQILPNQVNGRVMVPFEVKR</sequence>
<dbReference type="Proteomes" id="UP000322530">
    <property type="component" value="Unassembled WGS sequence"/>
</dbReference>
<organism evidence="3 4">
    <name type="scientific">Dictyobacter arantiisoli</name>
    <dbReference type="NCBI Taxonomy" id="2014874"/>
    <lineage>
        <taxon>Bacteria</taxon>
        <taxon>Bacillati</taxon>
        <taxon>Chloroflexota</taxon>
        <taxon>Ktedonobacteria</taxon>
        <taxon>Ktedonobacterales</taxon>
        <taxon>Dictyobacteraceae</taxon>
        <taxon>Dictyobacter</taxon>
    </lineage>
</organism>
<dbReference type="RefSeq" id="WP_149399997.1">
    <property type="nucleotide sequence ID" value="NZ_BIXY01000004.1"/>
</dbReference>
<keyword evidence="2" id="KW-1133">Transmembrane helix</keyword>
<feature type="region of interest" description="Disordered" evidence="1">
    <location>
        <begin position="104"/>
        <end position="145"/>
    </location>
</feature>
<protein>
    <submittedName>
        <fullName evidence="3">Uncharacterized protein</fullName>
    </submittedName>
</protein>
<evidence type="ECO:0000256" key="1">
    <source>
        <dbReference type="SAM" id="MobiDB-lite"/>
    </source>
</evidence>
<evidence type="ECO:0000256" key="2">
    <source>
        <dbReference type="SAM" id="Phobius"/>
    </source>
</evidence>
<dbReference type="EMBL" id="BIXY01000004">
    <property type="protein sequence ID" value="GCF06946.1"/>
    <property type="molecule type" value="Genomic_DNA"/>
</dbReference>
<evidence type="ECO:0000313" key="3">
    <source>
        <dbReference type="EMBL" id="GCF06946.1"/>
    </source>
</evidence>
<comment type="caution">
    <text evidence="3">The sequence shown here is derived from an EMBL/GenBank/DDBJ whole genome shotgun (WGS) entry which is preliminary data.</text>
</comment>
<name>A0A5A5T6Y7_9CHLR</name>
<accession>A0A5A5T6Y7</accession>
<gene>
    <name evidence="3" type="ORF">KDI_05100</name>
</gene>